<organism evidence="2 3">
    <name type="scientific">Chara braunii</name>
    <name type="common">Braun's stonewort</name>
    <dbReference type="NCBI Taxonomy" id="69332"/>
    <lineage>
        <taxon>Eukaryota</taxon>
        <taxon>Viridiplantae</taxon>
        <taxon>Streptophyta</taxon>
        <taxon>Charophyceae</taxon>
        <taxon>Charales</taxon>
        <taxon>Characeae</taxon>
        <taxon>Chara</taxon>
    </lineage>
</organism>
<evidence type="ECO:0000313" key="3">
    <source>
        <dbReference type="Proteomes" id="UP000265515"/>
    </source>
</evidence>
<sequence length="162" mass="18423">MPQYSYTYGRVGSDVVRDCACSMQRLISEIGRETDRQGGRFLIRLKEPTEGEETFLGILSELVVAYGRIVQDIRVGYLFRGRRGNGPLGGSRFNKRIEKWFGEAGVYEGETGHNFRIGGVQADIEEGWSLGEMMRQGTWKSVGTFMRYGYGMKRGWKRKGDN</sequence>
<accession>A0A388JUN9</accession>
<dbReference type="Gramene" id="GBG61526">
    <property type="protein sequence ID" value="GBG61526"/>
    <property type="gene ID" value="CBR_g22323"/>
</dbReference>
<comment type="caution">
    <text evidence="2">The sequence shown here is derived from an EMBL/GenBank/DDBJ whole genome shotgun (WGS) entry which is preliminary data.</text>
</comment>
<dbReference type="GO" id="GO:0015074">
    <property type="term" value="P:DNA integration"/>
    <property type="evidence" value="ECO:0007669"/>
    <property type="project" value="InterPro"/>
</dbReference>
<evidence type="ECO:0000256" key="1">
    <source>
        <dbReference type="ARBA" id="ARBA00023172"/>
    </source>
</evidence>
<name>A0A388JUN9_CHABU</name>
<evidence type="ECO:0000313" key="2">
    <source>
        <dbReference type="EMBL" id="GBG61526.1"/>
    </source>
</evidence>
<dbReference type="SUPFAM" id="SSF56349">
    <property type="entry name" value="DNA breaking-rejoining enzymes"/>
    <property type="match status" value="1"/>
</dbReference>
<keyword evidence="1" id="KW-0233">DNA recombination</keyword>
<gene>
    <name evidence="2" type="ORF">CBR_g22323</name>
</gene>
<reference evidence="2 3" key="1">
    <citation type="journal article" date="2018" name="Cell">
        <title>The Chara Genome: Secondary Complexity and Implications for Plant Terrestrialization.</title>
        <authorList>
            <person name="Nishiyama T."/>
            <person name="Sakayama H."/>
            <person name="Vries J.D."/>
            <person name="Buschmann H."/>
            <person name="Saint-Marcoux D."/>
            <person name="Ullrich K.K."/>
            <person name="Haas F.B."/>
            <person name="Vanderstraeten L."/>
            <person name="Becker D."/>
            <person name="Lang D."/>
            <person name="Vosolsobe S."/>
            <person name="Rombauts S."/>
            <person name="Wilhelmsson P.K.I."/>
            <person name="Janitza P."/>
            <person name="Kern R."/>
            <person name="Heyl A."/>
            <person name="Rumpler F."/>
            <person name="Villalobos L.I.A.C."/>
            <person name="Clay J.M."/>
            <person name="Skokan R."/>
            <person name="Toyoda A."/>
            <person name="Suzuki Y."/>
            <person name="Kagoshima H."/>
            <person name="Schijlen E."/>
            <person name="Tajeshwar N."/>
            <person name="Catarino B."/>
            <person name="Hetherington A.J."/>
            <person name="Saltykova A."/>
            <person name="Bonnot C."/>
            <person name="Breuninger H."/>
            <person name="Symeonidi A."/>
            <person name="Radhakrishnan G.V."/>
            <person name="Van Nieuwerburgh F."/>
            <person name="Deforce D."/>
            <person name="Chang C."/>
            <person name="Karol K.G."/>
            <person name="Hedrich R."/>
            <person name="Ulvskov P."/>
            <person name="Glockner G."/>
            <person name="Delwiche C.F."/>
            <person name="Petrasek J."/>
            <person name="Van de Peer Y."/>
            <person name="Friml J."/>
            <person name="Beilby M."/>
            <person name="Dolan L."/>
            <person name="Kohara Y."/>
            <person name="Sugano S."/>
            <person name="Fujiyama A."/>
            <person name="Delaux P.-M."/>
            <person name="Quint M."/>
            <person name="TheiBen G."/>
            <person name="Hagemann M."/>
            <person name="Harholt J."/>
            <person name="Dunand C."/>
            <person name="Zachgo S."/>
            <person name="Langdale J."/>
            <person name="Maumus F."/>
            <person name="Straeten D.V.D."/>
            <person name="Gould S.B."/>
            <person name="Rensing S.A."/>
        </authorList>
    </citation>
    <scope>NUCLEOTIDE SEQUENCE [LARGE SCALE GENOMIC DNA]</scope>
    <source>
        <strain evidence="2 3">S276</strain>
    </source>
</reference>
<dbReference type="AlphaFoldDB" id="A0A388JUN9"/>
<dbReference type="GO" id="GO:0006310">
    <property type="term" value="P:DNA recombination"/>
    <property type="evidence" value="ECO:0007669"/>
    <property type="project" value="UniProtKB-KW"/>
</dbReference>
<dbReference type="EMBL" id="BFEA01000021">
    <property type="protein sequence ID" value="GBG61526.1"/>
    <property type="molecule type" value="Genomic_DNA"/>
</dbReference>
<dbReference type="InterPro" id="IPR011010">
    <property type="entry name" value="DNA_brk_join_enz"/>
</dbReference>
<dbReference type="Gene3D" id="1.10.443.10">
    <property type="entry name" value="Intergrase catalytic core"/>
    <property type="match status" value="1"/>
</dbReference>
<dbReference type="GO" id="GO:0003677">
    <property type="term" value="F:DNA binding"/>
    <property type="evidence" value="ECO:0007669"/>
    <property type="project" value="InterPro"/>
</dbReference>
<dbReference type="InterPro" id="IPR013762">
    <property type="entry name" value="Integrase-like_cat_sf"/>
</dbReference>
<protein>
    <submittedName>
        <fullName evidence="2">Uncharacterized protein</fullName>
    </submittedName>
</protein>
<keyword evidence="3" id="KW-1185">Reference proteome</keyword>
<proteinExistence type="predicted"/>
<dbReference type="Proteomes" id="UP000265515">
    <property type="component" value="Unassembled WGS sequence"/>
</dbReference>